<organism evidence="1 2">
    <name type="scientific">Streptomyces nanshensis</name>
    <dbReference type="NCBI Taxonomy" id="518642"/>
    <lineage>
        <taxon>Bacteria</taxon>
        <taxon>Bacillati</taxon>
        <taxon>Actinomycetota</taxon>
        <taxon>Actinomycetes</taxon>
        <taxon>Kitasatosporales</taxon>
        <taxon>Streptomycetaceae</taxon>
        <taxon>Streptomyces</taxon>
    </lineage>
</organism>
<evidence type="ECO:0000313" key="2">
    <source>
        <dbReference type="Proteomes" id="UP000176005"/>
    </source>
</evidence>
<dbReference type="Proteomes" id="UP000176005">
    <property type="component" value="Unassembled WGS sequence"/>
</dbReference>
<gene>
    <name evidence="1" type="ORF">AN218_05710</name>
</gene>
<reference evidence="1 2" key="1">
    <citation type="journal article" date="2016" name="Front. Microbiol.">
        <title>Comparative Genomics Analysis of Streptomyces Species Reveals Their Adaptation to the Marine Environment and Their Diversity at the Genomic Level.</title>
        <authorList>
            <person name="Tian X."/>
            <person name="Zhang Z."/>
            <person name="Yang T."/>
            <person name="Chen M."/>
            <person name="Li J."/>
            <person name="Chen F."/>
            <person name="Yang J."/>
            <person name="Li W."/>
            <person name="Zhang B."/>
            <person name="Zhang Z."/>
            <person name="Wu J."/>
            <person name="Zhang C."/>
            <person name="Long L."/>
            <person name="Xiao J."/>
        </authorList>
    </citation>
    <scope>NUCLEOTIDE SEQUENCE [LARGE SCALE GENOMIC DNA]</scope>
    <source>
        <strain evidence="1 2">SCSIO 10429</strain>
    </source>
</reference>
<proteinExistence type="predicted"/>
<accession>A0A1E7L9U4</accession>
<keyword evidence="2" id="KW-1185">Reference proteome</keyword>
<name>A0A1E7L9U4_9ACTN</name>
<dbReference type="EMBL" id="LJGW01000107">
    <property type="protein sequence ID" value="OEV13005.1"/>
    <property type="molecule type" value="Genomic_DNA"/>
</dbReference>
<protein>
    <submittedName>
        <fullName evidence="1">Uncharacterized protein</fullName>
    </submittedName>
</protein>
<sequence length="120" mass="13581">MKLISRGDRQLISRAVTVTDGPVLPEPNSCDGLRFRLEHLRITYKLADDGRWVVGPLDVDARGTTESVHPTTILITRERGGCLYGWEGNREWAFLHWIIASLRPDGRAELPFDPTPVEEM</sequence>
<comment type="caution">
    <text evidence="1">The sequence shown here is derived from an EMBL/GenBank/DDBJ whole genome shotgun (WGS) entry which is preliminary data.</text>
</comment>
<dbReference type="AlphaFoldDB" id="A0A1E7L9U4"/>
<evidence type="ECO:0000313" key="1">
    <source>
        <dbReference type="EMBL" id="OEV13005.1"/>
    </source>
</evidence>